<evidence type="ECO:0008006" key="8">
    <source>
        <dbReference type="Google" id="ProtNLM"/>
    </source>
</evidence>
<keyword evidence="4" id="KW-0539">Nucleus</keyword>
<dbReference type="GO" id="GO:0017056">
    <property type="term" value="F:structural constituent of nuclear pore"/>
    <property type="evidence" value="ECO:0007669"/>
    <property type="project" value="TreeGrafter"/>
</dbReference>
<dbReference type="Proteomes" id="UP000699462">
    <property type="component" value="Unassembled WGS sequence"/>
</dbReference>
<dbReference type="OrthoDB" id="2019644at2759"/>
<dbReference type="PANTHER" id="PTHR31344">
    <property type="entry name" value="NUCLEAR PORE COMPLEX PROTEIN NUP205"/>
    <property type="match status" value="1"/>
</dbReference>
<protein>
    <recommendedName>
        <fullName evidence="8">Nuclear pore complex protein Nup205</fullName>
    </recommendedName>
</protein>
<dbReference type="EMBL" id="JTDF01002701">
    <property type="protein sequence ID" value="KAF8568536.1"/>
    <property type="molecule type" value="Genomic_DNA"/>
</dbReference>
<dbReference type="Pfam" id="PF11894">
    <property type="entry name" value="Nup192"/>
    <property type="match status" value="3"/>
</dbReference>
<comment type="caution">
    <text evidence="6">The sequence shown here is derived from an EMBL/GenBank/DDBJ whole genome shotgun (WGS) entry which is preliminary data.</text>
</comment>
<sequence>MWSSFKAIRALVLDVFCNGKENRILELESTLERHKEFLLSPLQTQPKSQENREAVKKALTESINLPGIPQRILLTEDFVQEVLILSDLFNTDELIIVELLLTAESQLPTQTDSSRGLLAVLLFYDAQQAIVDCLRTLIQARDGRTWSPSLSSEAVRIAERFTGDLWKNGLLHNILGSLKKFDILKTFSQLEKAQALGSSKHRYDVYNLLSEIQNGLSECLLLWACQSAFTLDEFKLVLDYLLQPRADSPQPTATETEQFGSPCERLSVDLPHAQVHVLMALLYTLEPFTVLSSPPEQPTDLTNIDLAHPLFADCQFGSGVSQLLDRQKDRLGKPSAEDTSDHSGVLGLLRLSWALCLRRSINLRSELSRHSRGRSTRSPTASPNLRTEENVRDATSDEYGMDEDDEAHANLAIESGALEFIRKRLLPVAGFEREPLWVCRLHGLVTDLLVYMPARVKEIRLKDEDLLRRTGFNPSSSGSGFANFLLLIAELYNHPGSKVHARLALEYWWPAGELAGVVMTGGGTASQSNTTELLLAGGFLTRSPSKSNVLGAPARATESDNIRQASLFRFVRSVGDMVSTSNLFIPYLRMLHGLIGSRSSAGLCFSLLKANANNPGRTASLASWDHFFASFRQYLSHMKQTPSAPVAASSQPSGPVAHHQIYPHLYNVTNTGGSNLTVTGSASALNVAGGVACAIQPEEQAGLQVVLRLVARIARMDPVARSLFASNTNWQTVPTCLGLLTCSIPLVLKADLIHVLTALSRSASIAASIWRHVVTSDLLPILHHRPGSRTPIPCGLHTEMDEVEPRAEEYPITRAFLSFVTVLAPQLIHSLWNGSNTTRLSPDVPRDSVQDESTLQQGQALIPLVSFLTNTVFLKHTMRVYRDHNERWDIAASCLVLFDGLVDQFVRRLDAVAAAVTDTDSRSTRSDGRELQPVDKTTATVSKLAMFRDPTLSSTSSSDWASLLLNTLWELSSGQGNQTRFRTTITEMLNQLRVPVGWPQIDPGFMLITQLLSDSSLFRAITGLLEVGLHRILEFPLIDGPPVGMLRATASGLRLIQRLLANEEILITFVRRAAVGPPLAAQFLGMSKPVSFVDQFSSTVLPTCLSRLLLSINSRTGRSDLLSMLLRYCSLSEELPDHSGCALGIMGLLLGRIKPHSDMLAVLTAERDTQRHLMTTFSSLIKWPISAGLPDVQRPHSTTVSPISADADGMTMCFTDEWLFGSDEEIEPTQLTCLGVSSISIPHPATRAARLYAAIPLQPPNWSSGLSDWELLAAWPPTSPSVLTPLVCTGDGGQLISPYNSANCSRPVGVANWLFDWLVGQEPLPFGVHLLHILLVSLDFPAPNLSHWLLGFRIDSAQTVKQTTLQDAGIGDQPRTCLHAIIDLIDIGLRLGASVASLPKRFALTLQWSLAMAWQLVYRLAASPLTSEPVLRFLRGNHDLLAKHLQFGLHQPTASLPDSGLTTSDDSVLISNLSPQSALEFLSLNQTSWFLRTLAIELRTAAHSSQRSYVSKLLKLFFGDLLTDASERDFGSSTESSPTLNSFLSRLKVYESLCGPDSFELHSFDASFVDELVWDCEVVSPLLVSDSLAVRKVSTLLNSRVLLNRLYLKLLIARMKVNPVSAEQLAGVFATADQGDPVQSVAIHNPPTDSGGLAILAKDVANLHRWIEARNIYRLRLYAGKQAAFEAWRQLVEIGSGLIATNPATSFPLVPFTSSHSPSSALLSLVTDFGGGTIVSGNESVRRARACSSSLVSLTVCHRLLVELCASENTPSTIRLLASGTVLHLASYLASDQVTASWTDVNGQSVTTIKQAASLLTRIVLLLVRLTLQTKSSAQRMRANFYGALCFMLGFGRLLSHCDSEDSSFSNVHLIPNECLSAIKTGFKIPQFSHWSQTELLKGSDFTGLPALYCLLAWDLVRGHVITQMAVLSLLESMLFIDRSPRDLLSFLCCQTVLQHLVDSIPEDLSAVETFLTSSSLLCTDVLTSDEDMTNAATVVTTAFHMYRAKLSLMCRLATGPVGAKALSQSNIVNSLASCTIFSASTLANSYADGLDMLYSAVDSIPQKSTGGVVHALMRRVSRLQPILADTNSSDESVLHKLLNSISADEANGPEDSGISWSGILLPAVRLFKTLLITLGPNHVGVSQQVFNFLYTHSDALLSEDTSLGSALIHFLNSSRPVSSMPGIGWLLQWLAAQTSLTGLFVLVCRCQPTTFGDNTDEYSTLQREVVQARIVRHTLNFLSTIIMDDAGVLGNELRPSTTVSSQRSSIGLEHLLCETQQFQLVCQLISVFTASLSCTESILPAGIKSPGPRPLHSLLSLPIHGDPNGTQTGLTFVFRLLSWAFMNLTRLEEVCCGLANLNLFTTLSKSEDVCPAVRKQTDIEYLHRTGHTVARWLLHLQRSQLNQLSTDELRQVSATIFSCSTRLLFGNSSDLLLGVDGHQRETVFLRAFVSIGISLLRLQLNSLIDMCQQLAYILWRNLDYQMNSTDAGVSDSFVQTLQKSVTPLHRSAIRRLQDGPVPGSVVNPSPRQMAAAGDGLSTEIKNERAVLKQQLPSLLTPHLFESMDLFSKAAYLEENQRLFMQAMRQRLERLALRTVIQPVEIS</sequence>
<feature type="region of interest" description="Disordered" evidence="5">
    <location>
        <begin position="368"/>
        <end position="393"/>
    </location>
</feature>
<feature type="compositionally biased region" description="Polar residues" evidence="5">
    <location>
        <begin position="376"/>
        <end position="385"/>
    </location>
</feature>
<evidence type="ECO:0000256" key="5">
    <source>
        <dbReference type="SAM" id="MobiDB-lite"/>
    </source>
</evidence>
<comment type="subcellular location">
    <subcellularLocation>
        <location evidence="1">Nucleus</location>
    </subcellularLocation>
</comment>
<proteinExistence type="inferred from homology"/>
<evidence type="ECO:0000313" key="7">
    <source>
        <dbReference type="Proteomes" id="UP000699462"/>
    </source>
</evidence>
<organism evidence="6 7">
    <name type="scientific">Paragonimus westermani</name>
    <dbReference type="NCBI Taxonomy" id="34504"/>
    <lineage>
        <taxon>Eukaryota</taxon>
        <taxon>Metazoa</taxon>
        <taxon>Spiralia</taxon>
        <taxon>Lophotrochozoa</taxon>
        <taxon>Platyhelminthes</taxon>
        <taxon>Trematoda</taxon>
        <taxon>Digenea</taxon>
        <taxon>Plagiorchiida</taxon>
        <taxon>Troglotremata</taxon>
        <taxon>Troglotrematidae</taxon>
        <taxon>Paragonimus</taxon>
    </lineage>
</organism>
<dbReference type="GO" id="GO:0006999">
    <property type="term" value="P:nuclear pore organization"/>
    <property type="evidence" value="ECO:0007669"/>
    <property type="project" value="TreeGrafter"/>
</dbReference>
<gene>
    <name evidence="6" type="ORF">P879_01301</name>
</gene>
<dbReference type="InterPro" id="IPR021827">
    <property type="entry name" value="Nup186/Nup192/Nup205"/>
</dbReference>
<keyword evidence="7" id="KW-1185">Reference proteome</keyword>
<evidence type="ECO:0000256" key="3">
    <source>
        <dbReference type="ARBA" id="ARBA00022448"/>
    </source>
</evidence>
<evidence type="ECO:0000313" key="6">
    <source>
        <dbReference type="EMBL" id="KAF8568536.1"/>
    </source>
</evidence>
<keyword evidence="3" id="KW-0813">Transport</keyword>
<dbReference type="PANTHER" id="PTHR31344:SF0">
    <property type="entry name" value="NUCLEAR PORE COMPLEX PROTEIN NUP205"/>
    <property type="match status" value="1"/>
</dbReference>
<comment type="similarity">
    <text evidence="2">Belongs to the NUP186/NUP192/NUP205 family.</text>
</comment>
<dbReference type="GO" id="GO:0044611">
    <property type="term" value="C:nuclear pore inner ring"/>
    <property type="evidence" value="ECO:0007669"/>
    <property type="project" value="TreeGrafter"/>
</dbReference>
<accession>A0A8T0DMH7</accession>
<evidence type="ECO:0000256" key="2">
    <source>
        <dbReference type="ARBA" id="ARBA00005892"/>
    </source>
</evidence>
<reference evidence="6 7" key="1">
    <citation type="submission" date="2019-07" db="EMBL/GenBank/DDBJ databases">
        <title>Annotation for the trematode Paragonimus westermani.</title>
        <authorList>
            <person name="Choi Y.-J."/>
        </authorList>
    </citation>
    <scope>NUCLEOTIDE SEQUENCE [LARGE SCALE GENOMIC DNA]</scope>
    <source>
        <strain evidence="6">180907_Pwestermani</strain>
    </source>
</reference>
<evidence type="ECO:0000256" key="1">
    <source>
        <dbReference type="ARBA" id="ARBA00004123"/>
    </source>
</evidence>
<name>A0A8T0DMH7_9TREM</name>
<evidence type="ECO:0000256" key="4">
    <source>
        <dbReference type="ARBA" id="ARBA00023242"/>
    </source>
</evidence>